<evidence type="ECO:0000313" key="3">
    <source>
        <dbReference type="WBParaSite" id="PTRK_0000478500.1"/>
    </source>
</evidence>
<keyword evidence="2" id="KW-1185">Reference proteome</keyword>
<accession>A0A0N4ZB72</accession>
<evidence type="ECO:0000256" key="1">
    <source>
        <dbReference type="SAM" id="MobiDB-lite"/>
    </source>
</evidence>
<reference evidence="3" key="1">
    <citation type="submission" date="2017-02" db="UniProtKB">
        <authorList>
            <consortium name="WormBaseParasite"/>
        </authorList>
    </citation>
    <scope>IDENTIFICATION</scope>
</reference>
<dbReference type="WBParaSite" id="PTRK_0000478500.1">
    <property type="protein sequence ID" value="PTRK_0000478500.1"/>
    <property type="gene ID" value="PTRK_0000478500"/>
</dbReference>
<evidence type="ECO:0000313" key="2">
    <source>
        <dbReference type="Proteomes" id="UP000038045"/>
    </source>
</evidence>
<sequence>MSNRNAWVFHPDSLDQKEKEELLAHARKMEEDDRRAREDREREEKENAAREEREKEEQRLQEIERESYC</sequence>
<dbReference type="Proteomes" id="UP000038045">
    <property type="component" value="Unplaced"/>
</dbReference>
<dbReference type="AlphaFoldDB" id="A0A0N4ZB72"/>
<proteinExistence type="predicted"/>
<name>A0A0N4ZB72_PARTI</name>
<organism evidence="2 3">
    <name type="scientific">Parastrongyloides trichosuri</name>
    <name type="common">Possum-specific nematode worm</name>
    <dbReference type="NCBI Taxonomy" id="131310"/>
    <lineage>
        <taxon>Eukaryota</taxon>
        <taxon>Metazoa</taxon>
        <taxon>Ecdysozoa</taxon>
        <taxon>Nematoda</taxon>
        <taxon>Chromadorea</taxon>
        <taxon>Rhabditida</taxon>
        <taxon>Tylenchina</taxon>
        <taxon>Panagrolaimomorpha</taxon>
        <taxon>Strongyloidoidea</taxon>
        <taxon>Strongyloididae</taxon>
        <taxon>Parastrongyloides</taxon>
    </lineage>
</organism>
<protein>
    <submittedName>
        <fullName evidence="3">Cir_N domain-containing protein</fullName>
    </submittedName>
</protein>
<feature type="region of interest" description="Disordered" evidence="1">
    <location>
        <begin position="26"/>
        <end position="69"/>
    </location>
</feature>